<comment type="caution">
    <text evidence="8">The sequence shown here is derived from an EMBL/GenBank/DDBJ whole genome shotgun (WGS) entry which is preliminary data.</text>
</comment>
<sequence length="728" mass="83454">MIYFALSFLIGILWIHLKLMSCLIIILLVIISTQRRFKMHHILIMIICVFCGVSFEHFHYENSISKDDFFKKNPNIFTKVEFGSNINRQGKQLKGKFTIKDQSYVFHLNTNQLSEKDIENKSCVIKGKIVNVLNHIPYVSVNKVVTNTCQITKNSNVFEKHSSYITQKLAHSSLSHPEYITALISDDIHGISTEFIDKVKDIGIYHLLAVSGSHIATISYLIYQPLVRLNIPKVIIDGLIIIFLIIFAYYTDFAPSALRAILATITVILISNKSKMSTIDILGLIFIIMILITPDYLYDIGFQFSFVISFFILVSFPLIRQLSFFNNIIILTLIAQLSSSIISIFHFNQLQWIGLFSNILFVPLYSFIIFPLAILLFFTYHFVNDIPLFGAIFNKIYILHDYLLELFLKFKFYQVFIAPKSSFEYVLFVVLIILIFIFLCHKKIKSLVLLCVLFISLCIFNIQPNTSTITFFNVGQGDSLIFQTSTKETVMVDTGGKEIREGTIDNHNIAKYHILPTLKRKRITSIDHLIITHPHADHIGELPYIIQHIRIKKLYIHVYSYSEVELTRLIRLCKNNNIQLVDAKEIDSIQFNNGKISFLHGDIPSSDDKNEHSIILLIEYQNYKMLLLGDATKNNEAKLMKLYQLPTVDILKVGHHGSKTSSSEVFIKSIKPTISIISSGKNNKYHLPNKETLQTLTSVNSKILNTQDVGEITIDLDHNMNITSNQID</sequence>
<keyword evidence="5 6" id="KW-0472">Membrane</keyword>
<evidence type="ECO:0000256" key="1">
    <source>
        <dbReference type="ARBA" id="ARBA00004651"/>
    </source>
</evidence>
<feature type="transmembrane region" description="Helical" evidence="6">
    <location>
        <begin position="278"/>
        <end position="294"/>
    </location>
</feature>
<dbReference type="InterPro" id="IPR001279">
    <property type="entry name" value="Metallo-B-lactamas"/>
</dbReference>
<keyword evidence="2" id="KW-1003">Cell membrane</keyword>
<name>A0ABX2LRP9_9STAP</name>
<evidence type="ECO:0000256" key="2">
    <source>
        <dbReference type="ARBA" id="ARBA00022475"/>
    </source>
</evidence>
<dbReference type="InterPro" id="IPR004477">
    <property type="entry name" value="ComEC_N"/>
</dbReference>
<organism evidence="8 9">
    <name type="scientific">Staphylococcus borealis</name>
    <dbReference type="NCBI Taxonomy" id="2742203"/>
    <lineage>
        <taxon>Bacteria</taxon>
        <taxon>Bacillati</taxon>
        <taxon>Bacillota</taxon>
        <taxon>Bacilli</taxon>
        <taxon>Bacillales</taxon>
        <taxon>Staphylococcaceae</taxon>
        <taxon>Staphylococcus</taxon>
    </lineage>
</organism>
<dbReference type="Gene3D" id="3.60.15.10">
    <property type="entry name" value="Ribonuclease Z/Hydroxyacylglutathione hydrolase-like"/>
    <property type="match status" value="1"/>
</dbReference>
<feature type="transmembrane region" description="Helical" evidence="6">
    <location>
        <begin position="447"/>
        <end position="463"/>
    </location>
</feature>
<keyword evidence="9" id="KW-1185">Reference proteome</keyword>
<dbReference type="SMART" id="SM00849">
    <property type="entry name" value="Lactamase_B"/>
    <property type="match status" value="1"/>
</dbReference>
<dbReference type="PANTHER" id="PTHR30619:SF1">
    <property type="entry name" value="RECOMBINATION PROTEIN 2"/>
    <property type="match status" value="1"/>
</dbReference>
<dbReference type="Pfam" id="PF00753">
    <property type="entry name" value="Lactamase_B"/>
    <property type="match status" value="1"/>
</dbReference>
<evidence type="ECO:0000256" key="5">
    <source>
        <dbReference type="ARBA" id="ARBA00023136"/>
    </source>
</evidence>
<comment type="subcellular location">
    <subcellularLocation>
        <location evidence="1">Cell membrane</location>
        <topology evidence="1">Multi-pass membrane protein</topology>
    </subcellularLocation>
</comment>
<accession>A0ABX2LRP9</accession>
<dbReference type="InterPro" id="IPR036866">
    <property type="entry name" value="RibonucZ/Hydroxyglut_hydro"/>
</dbReference>
<dbReference type="Pfam" id="PF03772">
    <property type="entry name" value="Competence"/>
    <property type="match status" value="1"/>
</dbReference>
<evidence type="ECO:0000313" key="8">
    <source>
        <dbReference type="EMBL" id="NUI82383.1"/>
    </source>
</evidence>
<protein>
    <submittedName>
        <fullName evidence="8">DNA internalization-related competence protein ComEC/Rec2</fullName>
    </submittedName>
</protein>
<evidence type="ECO:0000256" key="3">
    <source>
        <dbReference type="ARBA" id="ARBA00022692"/>
    </source>
</evidence>
<dbReference type="EMBL" id="JABVEG010000003">
    <property type="protein sequence ID" value="NUI82383.1"/>
    <property type="molecule type" value="Genomic_DNA"/>
</dbReference>
<feature type="transmembrane region" description="Helical" evidence="6">
    <location>
        <begin position="300"/>
        <end position="319"/>
    </location>
</feature>
<evidence type="ECO:0000259" key="7">
    <source>
        <dbReference type="SMART" id="SM00849"/>
    </source>
</evidence>
<reference evidence="8 9" key="1">
    <citation type="submission" date="2020-06" db="EMBL/GenBank/DDBJ databases">
        <title>Staphylococcus borealis sp. nov. -A novel member of the Staphylococcaceae family isolated from skin and blood in humans.</title>
        <authorList>
            <person name="Pain M."/>
            <person name="Wolden R."/>
            <person name="Jaen-Luchoro D."/>
            <person name="Salva-Serra F."/>
            <person name="Iglesias B.P."/>
            <person name="Karlsson R."/>
            <person name="Klingenberg C."/>
            <person name="Cavanagh J.P."/>
        </authorList>
    </citation>
    <scope>NUCLEOTIDE SEQUENCE [LARGE SCALE GENOMIC DNA]</scope>
    <source>
        <strain evidence="8 9">58-22</strain>
    </source>
</reference>
<feature type="transmembrane region" description="Helical" evidence="6">
    <location>
        <begin position="6"/>
        <end position="30"/>
    </location>
</feature>
<dbReference type="NCBIfam" id="TIGR00361">
    <property type="entry name" value="ComEC_Rec2"/>
    <property type="match status" value="1"/>
</dbReference>
<evidence type="ECO:0000256" key="4">
    <source>
        <dbReference type="ARBA" id="ARBA00022989"/>
    </source>
</evidence>
<dbReference type="CDD" id="cd07731">
    <property type="entry name" value="ComA-like_MBL-fold"/>
    <property type="match status" value="1"/>
</dbReference>
<feature type="transmembrane region" description="Helical" evidence="6">
    <location>
        <begin position="423"/>
        <end position="440"/>
    </location>
</feature>
<feature type="domain" description="Metallo-beta-lactamase" evidence="7">
    <location>
        <begin position="476"/>
        <end position="681"/>
    </location>
</feature>
<dbReference type="InterPro" id="IPR052159">
    <property type="entry name" value="Competence_DNA_uptake"/>
</dbReference>
<keyword evidence="3 6" id="KW-0812">Transmembrane</keyword>
<feature type="transmembrane region" description="Helical" evidence="6">
    <location>
        <begin position="202"/>
        <end position="222"/>
    </location>
</feature>
<evidence type="ECO:0000313" key="9">
    <source>
        <dbReference type="Proteomes" id="UP000610527"/>
    </source>
</evidence>
<gene>
    <name evidence="8" type="ORF">HUN84_06380</name>
</gene>
<proteinExistence type="predicted"/>
<feature type="transmembrane region" description="Helical" evidence="6">
    <location>
        <begin position="328"/>
        <end position="347"/>
    </location>
</feature>
<feature type="transmembrane region" description="Helical" evidence="6">
    <location>
        <begin position="234"/>
        <end position="250"/>
    </location>
</feature>
<dbReference type="SUPFAM" id="SSF56281">
    <property type="entry name" value="Metallo-hydrolase/oxidoreductase"/>
    <property type="match status" value="1"/>
</dbReference>
<dbReference type="NCBIfam" id="TIGR00360">
    <property type="entry name" value="ComEC_N-term"/>
    <property type="match status" value="1"/>
</dbReference>
<dbReference type="PANTHER" id="PTHR30619">
    <property type="entry name" value="DNA INTERNALIZATION/COMPETENCE PROTEIN COMEC/REC2"/>
    <property type="match status" value="1"/>
</dbReference>
<dbReference type="InterPro" id="IPR004797">
    <property type="entry name" value="Competence_ComEC/Rec2"/>
</dbReference>
<dbReference type="InterPro" id="IPR035681">
    <property type="entry name" value="ComA-like_MBL"/>
</dbReference>
<dbReference type="Proteomes" id="UP000610527">
    <property type="component" value="Unassembled WGS sequence"/>
</dbReference>
<keyword evidence="4 6" id="KW-1133">Transmembrane helix</keyword>
<evidence type="ECO:0000256" key="6">
    <source>
        <dbReference type="SAM" id="Phobius"/>
    </source>
</evidence>
<feature type="transmembrane region" description="Helical" evidence="6">
    <location>
        <begin position="359"/>
        <end position="379"/>
    </location>
</feature>